<evidence type="ECO:0000313" key="10">
    <source>
        <dbReference type="Proteomes" id="UP000277256"/>
    </source>
</evidence>
<dbReference type="AlphaFoldDB" id="A0A426UVW0"/>
<dbReference type="OrthoDB" id="4172724at2"/>
<organism evidence="9 10">
    <name type="scientific">Glycomyces terrestris</name>
    <dbReference type="NCBI Taxonomy" id="2493553"/>
    <lineage>
        <taxon>Bacteria</taxon>
        <taxon>Bacillati</taxon>
        <taxon>Actinomycetota</taxon>
        <taxon>Actinomycetes</taxon>
        <taxon>Glycomycetales</taxon>
        <taxon>Glycomycetaceae</taxon>
        <taxon>Glycomyces</taxon>
    </lineage>
</organism>
<feature type="transmembrane region" description="Helical" evidence="7">
    <location>
        <begin position="141"/>
        <end position="162"/>
    </location>
</feature>
<evidence type="ECO:0000256" key="2">
    <source>
        <dbReference type="ARBA" id="ARBA00022448"/>
    </source>
</evidence>
<dbReference type="CDD" id="cd17321">
    <property type="entry name" value="MFS_MMR_MDR_like"/>
    <property type="match status" value="1"/>
</dbReference>
<feature type="transmembrane region" description="Helical" evidence="7">
    <location>
        <begin position="230"/>
        <end position="250"/>
    </location>
</feature>
<evidence type="ECO:0000256" key="1">
    <source>
        <dbReference type="ARBA" id="ARBA00004651"/>
    </source>
</evidence>
<evidence type="ECO:0000259" key="8">
    <source>
        <dbReference type="PROSITE" id="PS50850"/>
    </source>
</evidence>
<sequence>MANTEAAPARAGAREWAGMAVLALPVLLLSLDLTVLHLAAPALGADLGASGTQLLWILDVYGFMVAGLLVTMGNLGDRIGRRRLLLIGAGAFGVASVAAAYAPTAAALIAARALLGVAGATLMPSTLGLVRALFRDPRQRALAIGVWSLAFTLGGAIGPIVGGVLLAHFWWGAAFLLGVPVMLLLLAAGPFLLPEERDASAGRIDLLSALQALGTMLPVVYALKEFAKDGFTAATAAALAVGAVFAVLFLRRQRRLEDPLVDLTLFRAPGFAAALGALLLSMTALGGVLMLFVQYLQMVRGHTALETGLLLLPGVAASVAGSLLAPLLARRARPAVLIGAGIVMAVAGLLLFAVVEPEGGLWPLVAGTVLMFLGLTPIAVLGTGLVVDSAPKKRASSASSLSETASELGTALSIALIGSVITAVYTTRMAAFAGAAPGGARDNLAAALDAAASLPSRDSAALLDAGRAAFTDALNTGALAAAAVLLAALAITTAALRRVPPLGESD</sequence>
<comment type="subcellular location">
    <subcellularLocation>
        <location evidence="1">Cell membrane</location>
        <topology evidence="1">Multi-pass membrane protein</topology>
    </subcellularLocation>
</comment>
<feature type="transmembrane region" description="Helical" evidence="7">
    <location>
        <begin position="361"/>
        <end position="387"/>
    </location>
</feature>
<dbReference type="Pfam" id="PF07690">
    <property type="entry name" value="MFS_1"/>
    <property type="match status" value="1"/>
</dbReference>
<dbReference type="SUPFAM" id="SSF103473">
    <property type="entry name" value="MFS general substrate transporter"/>
    <property type="match status" value="1"/>
</dbReference>
<reference evidence="9 10" key="1">
    <citation type="submission" date="2018-12" db="EMBL/GenBank/DDBJ databases">
        <title>Glycomyces sp. YIM 121974 draft genome.</title>
        <authorList>
            <person name="Li Q."/>
        </authorList>
    </citation>
    <scope>NUCLEOTIDE SEQUENCE [LARGE SCALE GENOMIC DNA]</scope>
    <source>
        <strain evidence="9 10">YIM 121974</strain>
    </source>
</reference>
<dbReference type="PROSITE" id="PS50850">
    <property type="entry name" value="MFS"/>
    <property type="match status" value="1"/>
</dbReference>
<protein>
    <submittedName>
        <fullName evidence="9">MFS transporter</fullName>
    </submittedName>
</protein>
<name>A0A426UVW0_9ACTN</name>
<dbReference type="PANTHER" id="PTHR42718">
    <property type="entry name" value="MAJOR FACILITATOR SUPERFAMILY MULTIDRUG TRANSPORTER MFSC"/>
    <property type="match status" value="1"/>
</dbReference>
<accession>A0A426UVW0</accession>
<feature type="transmembrane region" description="Helical" evidence="7">
    <location>
        <begin position="204"/>
        <end position="224"/>
    </location>
</feature>
<evidence type="ECO:0000256" key="4">
    <source>
        <dbReference type="ARBA" id="ARBA00022692"/>
    </source>
</evidence>
<evidence type="ECO:0000256" key="7">
    <source>
        <dbReference type="SAM" id="Phobius"/>
    </source>
</evidence>
<evidence type="ECO:0000256" key="3">
    <source>
        <dbReference type="ARBA" id="ARBA00022475"/>
    </source>
</evidence>
<feature type="transmembrane region" description="Helical" evidence="7">
    <location>
        <begin position="84"/>
        <end position="103"/>
    </location>
</feature>
<dbReference type="PANTHER" id="PTHR42718:SF47">
    <property type="entry name" value="METHYL VIOLOGEN RESISTANCE PROTEIN SMVA"/>
    <property type="match status" value="1"/>
</dbReference>
<feature type="transmembrane region" description="Helical" evidence="7">
    <location>
        <begin position="477"/>
        <end position="496"/>
    </location>
</feature>
<dbReference type="InterPro" id="IPR011701">
    <property type="entry name" value="MFS"/>
</dbReference>
<dbReference type="Gene3D" id="1.20.1720.10">
    <property type="entry name" value="Multidrug resistance protein D"/>
    <property type="match status" value="1"/>
</dbReference>
<feature type="transmembrane region" description="Helical" evidence="7">
    <location>
        <begin position="54"/>
        <end position="72"/>
    </location>
</feature>
<dbReference type="GO" id="GO:0005886">
    <property type="term" value="C:plasma membrane"/>
    <property type="evidence" value="ECO:0007669"/>
    <property type="project" value="UniProtKB-SubCell"/>
</dbReference>
<dbReference type="RefSeq" id="WP_125248768.1">
    <property type="nucleotide sequence ID" value="NZ_RSEB01000004.1"/>
</dbReference>
<gene>
    <name evidence="9" type="ORF">EIW28_16385</name>
</gene>
<dbReference type="Proteomes" id="UP000277256">
    <property type="component" value="Unassembled WGS sequence"/>
</dbReference>
<feature type="transmembrane region" description="Helical" evidence="7">
    <location>
        <begin position="308"/>
        <end position="328"/>
    </location>
</feature>
<dbReference type="EMBL" id="RSEB01000004">
    <property type="protein sequence ID" value="RRR98460.1"/>
    <property type="molecule type" value="Genomic_DNA"/>
</dbReference>
<evidence type="ECO:0000256" key="5">
    <source>
        <dbReference type="ARBA" id="ARBA00022989"/>
    </source>
</evidence>
<evidence type="ECO:0000313" key="9">
    <source>
        <dbReference type="EMBL" id="RRR98460.1"/>
    </source>
</evidence>
<dbReference type="InterPro" id="IPR020846">
    <property type="entry name" value="MFS_dom"/>
</dbReference>
<keyword evidence="3" id="KW-1003">Cell membrane</keyword>
<feature type="transmembrane region" description="Helical" evidence="7">
    <location>
        <begin position="109"/>
        <end position="134"/>
    </location>
</feature>
<comment type="caution">
    <text evidence="9">The sequence shown here is derived from an EMBL/GenBank/DDBJ whole genome shotgun (WGS) entry which is preliminary data.</text>
</comment>
<proteinExistence type="predicted"/>
<keyword evidence="4 7" id="KW-0812">Transmembrane</keyword>
<feature type="transmembrane region" description="Helical" evidence="7">
    <location>
        <begin position="271"/>
        <end position="296"/>
    </location>
</feature>
<feature type="transmembrane region" description="Helical" evidence="7">
    <location>
        <begin position="335"/>
        <end position="355"/>
    </location>
</feature>
<keyword evidence="2" id="KW-0813">Transport</keyword>
<feature type="domain" description="Major facilitator superfamily (MFS) profile" evidence="8">
    <location>
        <begin position="18"/>
        <end position="499"/>
    </location>
</feature>
<keyword evidence="6 7" id="KW-0472">Membrane</keyword>
<keyword evidence="10" id="KW-1185">Reference proteome</keyword>
<keyword evidence="5 7" id="KW-1133">Transmembrane helix</keyword>
<feature type="transmembrane region" description="Helical" evidence="7">
    <location>
        <begin position="168"/>
        <end position="192"/>
    </location>
</feature>
<evidence type="ECO:0000256" key="6">
    <source>
        <dbReference type="ARBA" id="ARBA00023136"/>
    </source>
</evidence>
<dbReference type="GO" id="GO:0022857">
    <property type="term" value="F:transmembrane transporter activity"/>
    <property type="evidence" value="ECO:0007669"/>
    <property type="project" value="InterPro"/>
</dbReference>
<dbReference type="InterPro" id="IPR036259">
    <property type="entry name" value="MFS_trans_sf"/>
</dbReference>
<dbReference type="Gene3D" id="1.20.1250.20">
    <property type="entry name" value="MFS general substrate transporter like domains"/>
    <property type="match status" value="1"/>
</dbReference>